<dbReference type="PANTHER" id="PTHR43223">
    <property type="entry name" value="ALKYL/ARYL-SULFATASE"/>
    <property type="match status" value="1"/>
</dbReference>
<comment type="caution">
    <text evidence="7">The sequence shown here is derived from an EMBL/GenBank/DDBJ whole genome shotgun (WGS) entry which is preliminary data.</text>
</comment>
<dbReference type="Gene3D" id="1.25.40.880">
    <property type="entry name" value="Alkyl sulfatase, dimerisation domain"/>
    <property type="match status" value="1"/>
</dbReference>
<dbReference type="PANTHER" id="PTHR43223:SF1">
    <property type="entry name" value="ALKYL_ARYL-SULFATASE BDS1"/>
    <property type="match status" value="1"/>
</dbReference>
<protein>
    <submittedName>
        <fullName evidence="7">Alkyl/aryl-sulfatase</fullName>
    </submittedName>
</protein>
<feature type="signal peptide" evidence="5">
    <location>
        <begin position="1"/>
        <end position="20"/>
    </location>
</feature>
<dbReference type="Pfam" id="PF14863">
    <property type="entry name" value="Alkyl_sulf_dimr"/>
    <property type="match status" value="1"/>
</dbReference>
<keyword evidence="1" id="KW-0479">Metal-binding</keyword>
<keyword evidence="2" id="KW-0378">Hydrolase</keyword>
<gene>
    <name evidence="7" type="ORF">ACFOMG_10065</name>
</gene>
<dbReference type="InterPro" id="IPR001279">
    <property type="entry name" value="Metallo-B-lactamas"/>
</dbReference>
<dbReference type="SUPFAM" id="SSF56281">
    <property type="entry name" value="Metallo-hydrolase/oxidoreductase"/>
    <property type="match status" value="1"/>
</dbReference>
<dbReference type="SUPFAM" id="SSF55718">
    <property type="entry name" value="SCP-like"/>
    <property type="match status" value="1"/>
</dbReference>
<keyword evidence="5" id="KW-0732">Signal</keyword>
<dbReference type="InterPro" id="IPR029228">
    <property type="entry name" value="Alkyl_sulf_dimr"/>
</dbReference>
<dbReference type="SMART" id="SM00849">
    <property type="entry name" value="Lactamase_B"/>
    <property type="match status" value="1"/>
</dbReference>
<organism evidence="7 8">
    <name type="scientific">Bacterioplanoides pacificum</name>
    <dbReference type="NCBI Taxonomy" id="1171596"/>
    <lineage>
        <taxon>Bacteria</taxon>
        <taxon>Pseudomonadati</taxon>
        <taxon>Pseudomonadota</taxon>
        <taxon>Gammaproteobacteria</taxon>
        <taxon>Oceanospirillales</taxon>
        <taxon>Oceanospirillaceae</taxon>
        <taxon>Bacterioplanoides</taxon>
    </lineage>
</organism>
<proteinExistence type="inferred from homology"/>
<evidence type="ECO:0000256" key="3">
    <source>
        <dbReference type="ARBA" id="ARBA00022833"/>
    </source>
</evidence>
<evidence type="ECO:0000313" key="8">
    <source>
        <dbReference type="Proteomes" id="UP001595722"/>
    </source>
</evidence>
<comment type="similarity">
    <text evidence="4">Belongs to the metallo-beta-lactamase superfamily. Type III sulfatase family.</text>
</comment>
<dbReference type="Gene3D" id="3.60.15.30">
    <property type="entry name" value="Metallo-beta-lactamase domain"/>
    <property type="match status" value="1"/>
</dbReference>
<keyword evidence="8" id="KW-1185">Reference proteome</keyword>
<dbReference type="EMBL" id="JBHRYB010000008">
    <property type="protein sequence ID" value="MFC3680441.1"/>
    <property type="molecule type" value="Genomic_DNA"/>
</dbReference>
<dbReference type="InterPro" id="IPR036527">
    <property type="entry name" value="SCP2_sterol-bd_dom_sf"/>
</dbReference>
<evidence type="ECO:0000256" key="4">
    <source>
        <dbReference type="ARBA" id="ARBA00033751"/>
    </source>
</evidence>
<dbReference type="InterPro" id="IPR038536">
    <property type="entry name" value="Alkyl/aryl-sulf_dimr_sf"/>
</dbReference>
<dbReference type="InterPro" id="IPR029229">
    <property type="entry name" value="Alkyl_sulf_C"/>
</dbReference>
<dbReference type="Gene3D" id="3.30.1050.10">
    <property type="entry name" value="SCP2 sterol-binding domain"/>
    <property type="match status" value="1"/>
</dbReference>
<name>A0ABV7VSC0_9GAMM</name>
<sequence>MPSAFFRPVCALLLSLPLLSACDSSPNTLAGDGASASTVAANQQLAQQLPLADQRDFEQANRGLIAKPESLEVRNDNGEVIWRLADYDFVQGDAPTSVNPSLWRQAKLNNIHGLFKVQDGIYQLRGFDLSNMTLIEGNSGWIVIDPLTAKETAKFAMDFAMQHLPQKPVSAVLFTHSHIDHFGGVLGLIDRAANNDIPVIAPHGFLEEATSENIIAGPAMTRRASYMYGRELVRNAQGHVGSGLGKGPAFGTFGIIEPNVLIDQTGHEMTIDGVPFIFQYTPESEAPAEMTFYLPQHKAFCGAELVSRNMHNLYTLRGAKVRDARKWSAYIDQARELFADADTYFASHHWPIWGQQQIQAFLSGQRDTYKYIHDQTVRHLNNGLTAGEIAERLQLPDSLAQNFSNRGYYGTLKHNSRAVYQGYMGWYDGNPAHLDPLPESETASRYVQLAGGSLALFRQAETAFQQGDYRWAAELLNHLVFADPDHHSGRQLLARSYRQLGFQSESGPWRDVYLSAAQELLQGVSDNAIDISKMKDVLMQSPVSNFFDSMSVRLKAEQADEFQSLVIHFTDLNESHYLWIENAVLHHRPVRASDNSELRLNVSHELFVDMLLGSAGLKQTLLSDELSVDGSVLELIRFFTLFEKPETNFNLVTP</sequence>
<keyword evidence="3" id="KW-0862">Zinc</keyword>
<evidence type="ECO:0000259" key="6">
    <source>
        <dbReference type="SMART" id="SM00849"/>
    </source>
</evidence>
<dbReference type="PROSITE" id="PS51257">
    <property type="entry name" value="PROKAR_LIPOPROTEIN"/>
    <property type="match status" value="1"/>
</dbReference>
<dbReference type="InterPro" id="IPR044097">
    <property type="entry name" value="Bds1/SdsA1_MBL-fold"/>
</dbReference>
<feature type="domain" description="Metallo-beta-lactamase" evidence="6">
    <location>
        <begin position="129"/>
        <end position="349"/>
    </location>
</feature>
<dbReference type="InterPro" id="IPR052195">
    <property type="entry name" value="Bact_Alkyl/Aryl-Sulfatase"/>
</dbReference>
<evidence type="ECO:0000313" key="7">
    <source>
        <dbReference type="EMBL" id="MFC3680441.1"/>
    </source>
</evidence>
<evidence type="ECO:0000256" key="2">
    <source>
        <dbReference type="ARBA" id="ARBA00022801"/>
    </source>
</evidence>
<evidence type="ECO:0000256" key="1">
    <source>
        <dbReference type="ARBA" id="ARBA00022723"/>
    </source>
</evidence>
<dbReference type="InterPro" id="IPR036866">
    <property type="entry name" value="RibonucZ/Hydroxyglut_hydro"/>
</dbReference>
<dbReference type="Pfam" id="PF00753">
    <property type="entry name" value="Lactamase_B"/>
    <property type="match status" value="1"/>
</dbReference>
<dbReference type="CDD" id="cd07710">
    <property type="entry name" value="arylsulfatase_Sdsa1-like_MBL-fold"/>
    <property type="match status" value="1"/>
</dbReference>
<dbReference type="Proteomes" id="UP001595722">
    <property type="component" value="Unassembled WGS sequence"/>
</dbReference>
<dbReference type="RefSeq" id="WP_376866410.1">
    <property type="nucleotide sequence ID" value="NZ_JBHRYB010000008.1"/>
</dbReference>
<accession>A0ABV7VSC0</accession>
<reference evidence="8" key="1">
    <citation type="journal article" date="2019" name="Int. J. Syst. Evol. Microbiol.">
        <title>The Global Catalogue of Microorganisms (GCM) 10K type strain sequencing project: providing services to taxonomists for standard genome sequencing and annotation.</title>
        <authorList>
            <consortium name="The Broad Institute Genomics Platform"/>
            <consortium name="The Broad Institute Genome Sequencing Center for Infectious Disease"/>
            <person name="Wu L."/>
            <person name="Ma J."/>
        </authorList>
    </citation>
    <scope>NUCLEOTIDE SEQUENCE [LARGE SCALE GENOMIC DNA]</scope>
    <source>
        <strain evidence="8">KCTC 42424</strain>
    </source>
</reference>
<feature type="chain" id="PRO_5047420694" evidence="5">
    <location>
        <begin position="21"/>
        <end position="654"/>
    </location>
</feature>
<dbReference type="Pfam" id="PF14864">
    <property type="entry name" value="Alkyl_sulf_C"/>
    <property type="match status" value="1"/>
</dbReference>
<evidence type="ECO:0000256" key="5">
    <source>
        <dbReference type="SAM" id="SignalP"/>
    </source>
</evidence>